<dbReference type="Proteomes" id="UP001148662">
    <property type="component" value="Unassembled WGS sequence"/>
</dbReference>
<comment type="caution">
    <text evidence="1">The sequence shown here is derived from an EMBL/GenBank/DDBJ whole genome shotgun (WGS) entry which is preliminary data.</text>
</comment>
<evidence type="ECO:0000313" key="1">
    <source>
        <dbReference type="EMBL" id="KAJ3554156.1"/>
    </source>
</evidence>
<keyword evidence="2" id="KW-1185">Reference proteome</keyword>
<protein>
    <submittedName>
        <fullName evidence="1">Uncharacterized protein</fullName>
    </submittedName>
</protein>
<gene>
    <name evidence="1" type="ORF">NM688_g3253</name>
</gene>
<reference evidence="1" key="1">
    <citation type="submission" date="2022-07" db="EMBL/GenBank/DDBJ databases">
        <title>Genome Sequence of Phlebia brevispora.</title>
        <authorList>
            <person name="Buettner E."/>
        </authorList>
    </citation>
    <scope>NUCLEOTIDE SEQUENCE</scope>
    <source>
        <strain evidence="1">MPL23</strain>
    </source>
</reference>
<accession>A0ACC1T679</accession>
<evidence type="ECO:0000313" key="2">
    <source>
        <dbReference type="Proteomes" id="UP001148662"/>
    </source>
</evidence>
<dbReference type="EMBL" id="JANHOG010000458">
    <property type="protein sequence ID" value="KAJ3554156.1"/>
    <property type="molecule type" value="Genomic_DNA"/>
</dbReference>
<sequence length="651" mass="71619">MPLAQTKKRQPISKEEKKYQRPSIPIAHSKETRTASSTAYIEDLSVPGGKRFIEPCRERREPNNKPSASARYPNRCTQAQKVAADTQPNTEPRGSTSTPRASDTSHVSRVPDASPERDALNGLQAHTGTPGLPDSVHFTDSPTFNDSPLPSPAPGKPEMPVPGGNAPSMGPHAQDEVEDMENNEQRTDATAHAKILNLLPALGQRNLAFSMSLFEDSMAENEGVDIHISTPAKRSRSSLQSGDGLFRPSRRRSSTVNHDIDQPRWFVDVAFWTFRYIVDVLRAAILLLRFPLALALAFWLLALLSASWMNAVHTFVSPICEVPVVGTMCAFFVSGRSGPQAKSSPLPSPPKIADYPHLIDLQSRTLDKLLAEASAGSMLSADIRKAEMATTDLITLVKVSDLENREIIVETLQQIAQNSKKAGKALSALDSRVNRAVDSIYAVNDYALRRMADARQSSSISMLNWLALRPRGARDEQQVTNLTFEMVMSVLASEMGEVLIQCDASQSLLDNLEHNLIVLHEILSREFSSITKERSELLAALWTLLGGNKRQLVDMKGRMKVLKDLGNYRTEAKNHIGTSVQTVQALTEDMEDLRARVAAPAIVEDRVPVEVQLRSIQAGLERLSIGRRRVQKPHVMVSNAPHGQAAQIGVE</sequence>
<name>A0ACC1T679_9APHY</name>
<organism evidence="1 2">
    <name type="scientific">Phlebia brevispora</name>
    <dbReference type="NCBI Taxonomy" id="194682"/>
    <lineage>
        <taxon>Eukaryota</taxon>
        <taxon>Fungi</taxon>
        <taxon>Dikarya</taxon>
        <taxon>Basidiomycota</taxon>
        <taxon>Agaricomycotina</taxon>
        <taxon>Agaricomycetes</taxon>
        <taxon>Polyporales</taxon>
        <taxon>Meruliaceae</taxon>
        <taxon>Phlebia</taxon>
    </lineage>
</organism>
<proteinExistence type="predicted"/>